<feature type="compositionally biased region" description="Basic residues" evidence="1">
    <location>
        <begin position="90"/>
        <end position="99"/>
    </location>
</feature>
<feature type="region of interest" description="Disordered" evidence="1">
    <location>
        <begin position="64"/>
        <end position="138"/>
    </location>
</feature>
<dbReference type="EMBL" id="CP141261">
    <property type="protein sequence ID" value="WRL67130.1"/>
    <property type="molecule type" value="Genomic_DNA"/>
</dbReference>
<dbReference type="InterPro" id="IPR036390">
    <property type="entry name" value="WH_DNA-bd_sf"/>
</dbReference>
<reference evidence="2 3" key="1">
    <citation type="submission" date="2023-12" db="EMBL/GenBank/DDBJ databases">
        <title>Blastococcus brunescens sp. nov., an actonobacterium isolated from sandstone collected in sahara desert.</title>
        <authorList>
            <person name="Gtari M."/>
            <person name="Ghodhbane F."/>
        </authorList>
    </citation>
    <scope>NUCLEOTIDE SEQUENCE [LARGE SCALE GENOMIC DNA]</scope>
    <source>
        <strain evidence="2 3">BMG 8361</strain>
    </source>
</reference>
<name>A0ABZ1B8L1_9ACTN</name>
<keyword evidence="3" id="KW-1185">Reference proteome</keyword>
<dbReference type="RefSeq" id="WP_324278438.1">
    <property type="nucleotide sequence ID" value="NZ_CP141261.1"/>
</dbReference>
<evidence type="ECO:0000313" key="3">
    <source>
        <dbReference type="Proteomes" id="UP001324287"/>
    </source>
</evidence>
<gene>
    <name evidence="2" type="ORF">U6N30_24000</name>
</gene>
<evidence type="ECO:0000313" key="2">
    <source>
        <dbReference type="EMBL" id="WRL67130.1"/>
    </source>
</evidence>
<proteinExistence type="predicted"/>
<evidence type="ECO:0008006" key="4">
    <source>
        <dbReference type="Google" id="ProtNLM"/>
    </source>
</evidence>
<organism evidence="2 3">
    <name type="scientific">Blastococcus brunescens</name>
    <dbReference type="NCBI Taxonomy" id="1564165"/>
    <lineage>
        <taxon>Bacteria</taxon>
        <taxon>Bacillati</taxon>
        <taxon>Actinomycetota</taxon>
        <taxon>Actinomycetes</taxon>
        <taxon>Geodermatophilales</taxon>
        <taxon>Geodermatophilaceae</taxon>
        <taxon>Blastococcus</taxon>
    </lineage>
</organism>
<dbReference type="Gene3D" id="1.10.10.10">
    <property type="entry name" value="Winged helix-like DNA-binding domain superfamily/Winged helix DNA-binding domain"/>
    <property type="match status" value="1"/>
</dbReference>
<protein>
    <recommendedName>
        <fullName evidence="4">Transcription regulator PadR N-terminal domain-containing protein</fullName>
    </recommendedName>
</protein>
<feature type="compositionally biased region" description="Low complexity" evidence="1">
    <location>
        <begin position="64"/>
        <end position="89"/>
    </location>
</feature>
<dbReference type="SUPFAM" id="SSF46785">
    <property type="entry name" value="Winged helix' DNA-binding domain"/>
    <property type="match status" value="1"/>
</dbReference>
<dbReference type="InterPro" id="IPR036388">
    <property type="entry name" value="WH-like_DNA-bd_sf"/>
</dbReference>
<evidence type="ECO:0000256" key="1">
    <source>
        <dbReference type="SAM" id="MobiDB-lite"/>
    </source>
</evidence>
<accession>A0ABZ1B8L1</accession>
<dbReference type="Proteomes" id="UP001324287">
    <property type="component" value="Chromosome"/>
</dbReference>
<sequence length="138" mass="15043">MHAHPHLDTEALIGAARTRLDAISHQAVYDVLRVLTDTGLVRRIQPQGSVARYRRAWATTTTTWSAATAAPSSTSTAPSERPRASPLRPRGLRRGRGRGRLLGPLPELRGRLTHRPFPHPARGTARSPTPPDTQEGSP</sequence>